<organism evidence="1 2">
    <name type="scientific">Ensete ventricosum</name>
    <name type="common">Abyssinian banana</name>
    <name type="synonym">Musa ensete</name>
    <dbReference type="NCBI Taxonomy" id="4639"/>
    <lineage>
        <taxon>Eukaryota</taxon>
        <taxon>Viridiplantae</taxon>
        <taxon>Streptophyta</taxon>
        <taxon>Embryophyta</taxon>
        <taxon>Tracheophyta</taxon>
        <taxon>Spermatophyta</taxon>
        <taxon>Magnoliopsida</taxon>
        <taxon>Liliopsida</taxon>
        <taxon>Zingiberales</taxon>
        <taxon>Musaceae</taxon>
        <taxon>Ensete</taxon>
    </lineage>
</organism>
<gene>
    <name evidence="1" type="ORF">B296_00014403</name>
</gene>
<name>A0A427AH07_ENSVE</name>
<reference evidence="1 2" key="1">
    <citation type="journal article" date="2014" name="Agronomy (Basel)">
        <title>A Draft Genome Sequence for Ensete ventricosum, the Drought-Tolerant Tree Against Hunger.</title>
        <authorList>
            <person name="Harrison J."/>
            <person name="Moore K.A."/>
            <person name="Paszkiewicz K."/>
            <person name="Jones T."/>
            <person name="Grant M."/>
            <person name="Ambacheew D."/>
            <person name="Muzemil S."/>
            <person name="Studholme D.J."/>
        </authorList>
    </citation>
    <scope>NUCLEOTIDE SEQUENCE [LARGE SCALE GENOMIC DNA]</scope>
</reference>
<sequence length="129" mass="13845">MSRPFGAILGGRFYTYGSRDNRTETINANSTLGRLEGTVPYRALPTLVSGASVGGICVKSADAMLCRLALCQVGSTAPSTFSRDLMLGRSGQAVLLRHQVETVVLTVEVYLIIDLGFWSSSLWSKPESA</sequence>
<dbReference type="Proteomes" id="UP000287651">
    <property type="component" value="Unassembled WGS sequence"/>
</dbReference>
<dbReference type="AlphaFoldDB" id="A0A427AH07"/>
<protein>
    <submittedName>
        <fullName evidence="1">Uncharacterized protein</fullName>
    </submittedName>
</protein>
<evidence type="ECO:0000313" key="1">
    <source>
        <dbReference type="EMBL" id="RRT75432.1"/>
    </source>
</evidence>
<evidence type="ECO:0000313" key="2">
    <source>
        <dbReference type="Proteomes" id="UP000287651"/>
    </source>
</evidence>
<proteinExistence type="predicted"/>
<comment type="caution">
    <text evidence="1">The sequence shown here is derived from an EMBL/GenBank/DDBJ whole genome shotgun (WGS) entry which is preliminary data.</text>
</comment>
<dbReference type="EMBL" id="AMZH03002481">
    <property type="protein sequence ID" value="RRT75432.1"/>
    <property type="molecule type" value="Genomic_DNA"/>
</dbReference>
<accession>A0A427AH07</accession>